<name>A0ACB9ZSW7_CATRO</name>
<proteinExistence type="predicted"/>
<accession>A0ACB9ZSW7</accession>
<protein>
    <submittedName>
        <fullName evidence="1">Uncharacterized protein</fullName>
    </submittedName>
</protein>
<reference evidence="2" key="1">
    <citation type="journal article" date="2023" name="Nat. Plants">
        <title>Single-cell RNA sequencing provides a high-resolution roadmap for understanding the multicellular compartmentation of specialized metabolism.</title>
        <authorList>
            <person name="Sun S."/>
            <person name="Shen X."/>
            <person name="Li Y."/>
            <person name="Li Y."/>
            <person name="Wang S."/>
            <person name="Li R."/>
            <person name="Zhang H."/>
            <person name="Shen G."/>
            <person name="Guo B."/>
            <person name="Wei J."/>
            <person name="Xu J."/>
            <person name="St-Pierre B."/>
            <person name="Chen S."/>
            <person name="Sun C."/>
        </authorList>
    </citation>
    <scope>NUCLEOTIDE SEQUENCE [LARGE SCALE GENOMIC DNA]</scope>
</reference>
<sequence length="279" mass="31479">MDLWNEKALAKICSKIGKTLSTDAMIEKKKRVPYVWALIEVDIAKELVKEIYIQMTNGNTGEKEGANNVGCSKESGHTEVEQGRKKKDGEGHASVSGLKGRVGNYLAMGNDQKEFEMGTAQKGSKKTTEKDKGKLPMVKNEENGLEKRKVEKILEGFEQETLWAYFNQGGGDEIGAQAEHKARFLVDAERRFYAKKTKCEFLLEGDRNSKEIQEELTRFNRDLLGTKNEVQGFDATIMNKGRPEFTMHEIKVVFFDISNEKSPGLDGYTSYFSKMHGIL</sequence>
<dbReference type="Proteomes" id="UP001060085">
    <property type="component" value="Linkage Group LG08"/>
</dbReference>
<comment type="caution">
    <text evidence="1">The sequence shown here is derived from an EMBL/GenBank/DDBJ whole genome shotgun (WGS) entry which is preliminary data.</text>
</comment>
<evidence type="ECO:0000313" key="2">
    <source>
        <dbReference type="Proteomes" id="UP001060085"/>
    </source>
</evidence>
<dbReference type="EMBL" id="CM044708">
    <property type="protein sequence ID" value="KAI5649510.1"/>
    <property type="molecule type" value="Genomic_DNA"/>
</dbReference>
<organism evidence="1 2">
    <name type="scientific">Catharanthus roseus</name>
    <name type="common">Madagascar periwinkle</name>
    <name type="synonym">Vinca rosea</name>
    <dbReference type="NCBI Taxonomy" id="4058"/>
    <lineage>
        <taxon>Eukaryota</taxon>
        <taxon>Viridiplantae</taxon>
        <taxon>Streptophyta</taxon>
        <taxon>Embryophyta</taxon>
        <taxon>Tracheophyta</taxon>
        <taxon>Spermatophyta</taxon>
        <taxon>Magnoliopsida</taxon>
        <taxon>eudicotyledons</taxon>
        <taxon>Gunneridae</taxon>
        <taxon>Pentapetalae</taxon>
        <taxon>asterids</taxon>
        <taxon>lamiids</taxon>
        <taxon>Gentianales</taxon>
        <taxon>Apocynaceae</taxon>
        <taxon>Rauvolfioideae</taxon>
        <taxon>Vinceae</taxon>
        <taxon>Catharanthinae</taxon>
        <taxon>Catharanthus</taxon>
    </lineage>
</organism>
<keyword evidence="2" id="KW-1185">Reference proteome</keyword>
<gene>
    <name evidence="1" type="ORF">M9H77_35515</name>
</gene>
<evidence type="ECO:0000313" key="1">
    <source>
        <dbReference type="EMBL" id="KAI5649510.1"/>
    </source>
</evidence>